<proteinExistence type="predicted"/>
<dbReference type="VEuPathDB" id="VectorBase:AALB003796"/>
<evidence type="ECO:0000313" key="1">
    <source>
        <dbReference type="EnsemblMetazoa" id="AALB003796-PA"/>
    </source>
</evidence>
<organism evidence="1 2">
    <name type="scientific">Anopheles albimanus</name>
    <name type="common">New world malaria mosquito</name>
    <dbReference type="NCBI Taxonomy" id="7167"/>
    <lineage>
        <taxon>Eukaryota</taxon>
        <taxon>Metazoa</taxon>
        <taxon>Ecdysozoa</taxon>
        <taxon>Arthropoda</taxon>
        <taxon>Hexapoda</taxon>
        <taxon>Insecta</taxon>
        <taxon>Pterygota</taxon>
        <taxon>Neoptera</taxon>
        <taxon>Endopterygota</taxon>
        <taxon>Diptera</taxon>
        <taxon>Nematocera</taxon>
        <taxon>Culicoidea</taxon>
        <taxon>Culicidae</taxon>
        <taxon>Anophelinae</taxon>
        <taxon>Anopheles</taxon>
    </lineage>
</organism>
<protein>
    <submittedName>
        <fullName evidence="1">Uncharacterized protein</fullName>
    </submittedName>
</protein>
<dbReference type="VEuPathDB" id="VectorBase:AALB20_037039"/>
<reference evidence="1 2" key="1">
    <citation type="journal article" date="2017" name="G3 (Bethesda)">
        <title>The Physical Genome Mapping of Anopheles albimanus Corrected Scaffold Misassemblies and Identified Interarm Rearrangements in Genus Anopheles.</title>
        <authorList>
            <person name="Artemov G.N."/>
            <person name="Peery A.N."/>
            <person name="Jiang X."/>
            <person name="Tu Z."/>
            <person name="Stegniy V.N."/>
            <person name="Sharakhova M.V."/>
            <person name="Sharakhov I.V."/>
        </authorList>
    </citation>
    <scope>NUCLEOTIDE SEQUENCE [LARGE SCALE GENOMIC DNA]</scope>
    <source>
        <strain evidence="1 2">ALBI9_A</strain>
    </source>
</reference>
<accession>A0A182FBB3</accession>
<evidence type="ECO:0000313" key="2">
    <source>
        <dbReference type="Proteomes" id="UP000069272"/>
    </source>
</evidence>
<dbReference type="Proteomes" id="UP000069272">
    <property type="component" value="Chromosome 3R"/>
</dbReference>
<dbReference type="EnsemblMetazoa" id="AALB003796-RA">
    <property type="protein sequence ID" value="AALB003796-PA"/>
    <property type="gene ID" value="AALB003796"/>
</dbReference>
<keyword evidence="2" id="KW-1185">Reference proteome</keyword>
<sequence>LTLRSCIFQQARTRVLETVKPHLDRVCELRSASNTVVSPLTASTRRLSVAERLLNYYFSKTEEDSEGAVVCLCMKGVP</sequence>
<name>A0A182FBB3_ANOAL</name>
<reference evidence="1" key="2">
    <citation type="submission" date="2022-08" db="UniProtKB">
        <authorList>
            <consortium name="EnsemblMetazoa"/>
        </authorList>
    </citation>
    <scope>IDENTIFICATION</scope>
    <source>
        <strain evidence="1">STECLA/ALBI9_A</strain>
    </source>
</reference>
<dbReference type="AlphaFoldDB" id="A0A182FBB3"/>